<evidence type="ECO:0000256" key="1">
    <source>
        <dbReference type="ARBA" id="ARBA00022737"/>
    </source>
</evidence>
<protein>
    <recommendedName>
        <fullName evidence="2">Fibronectin type-III domain-containing protein</fullName>
    </recommendedName>
</protein>
<keyword evidence="1" id="KW-0677">Repeat</keyword>
<dbReference type="AlphaFoldDB" id="I0APF3"/>
<dbReference type="EMBL" id="CP003418">
    <property type="protein sequence ID" value="AFH50860.1"/>
    <property type="molecule type" value="Genomic_DNA"/>
</dbReference>
<dbReference type="Gene3D" id="2.60.40.10">
    <property type="entry name" value="Immunoglobulins"/>
    <property type="match status" value="5"/>
</dbReference>
<dbReference type="OrthoDB" id="923194at2"/>
<dbReference type="eggNOG" id="COG4733">
    <property type="taxonomic scope" value="Bacteria"/>
</dbReference>
<dbReference type="CDD" id="cd00063">
    <property type="entry name" value="FN3"/>
    <property type="match status" value="2"/>
</dbReference>
<dbReference type="InterPro" id="IPR013783">
    <property type="entry name" value="Ig-like_fold"/>
</dbReference>
<evidence type="ECO:0000259" key="2">
    <source>
        <dbReference type="PROSITE" id="PS50853"/>
    </source>
</evidence>
<proteinExistence type="predicted"/>
<reference evidence="3 4" key="1">
    <citation type="journal article" date="2012" name="Front. Microbiol.">
        <title>Complete genome of Ignavibacterium album, a metabolically versatile, flagellated, facultative anaerobe from the phylum Chlorobi.</title>
        <authorList>
            <person name="Liu Z."/>
            <person name="Frigaard N.-U."/>
            <person name="Vogl K."/>
            <person name="Iino T."/>
            <person name="Ohkuma M."/>
            <person name="Overmann J."/>
            <person name="Bryant D.A."/>
        </authorList>
    </citation>
    <scope>NUCLEOTIDE SEQUENCE [LARGE SCALE GENOMIC DNA]</scope>
    <source>
        <strain evidence="4">DSM 19864 / JCM 16511 / NBRC 101810 / Mat9-16</strain>
    </source>
</reference>
<dbReference type="InterPro" id="IPR003961">
    <property type="entry name" value="FN3_dom"/>
</dbReference>
<dbReference type="Proteomes" id="UP000007394">
    <property type="component" value="Chromosome"/>
</dbReference>
<evidence type="ECO:0000313" key="3">
    <source>
        <dbReference type="EMBL" id="AFH50860.1"/>
    </source>
</evidence>
<keyword evidence="4" id="KW-1185">Reference proteome</keyword>
<dbReference type="RefSeq" id="WP_014561996.1">
    <property type="nucleotide sequence ID" value="NC_017464.1"/>
</dbReference>
<sequence length="706" mass="79345">MKTTESLNILFISLLILIIAQTIQSQNNPDENIQPGKAEIILIARADKDSVVLRWAPSTAGGWIIANKIGYNIERVKVNSENANAPVNFEKLNSEPVKPLSIEEWKKIASKDNIFSAIAVQAIYGKLFTPKALDENNLNALKNAADELMNRYSFALFAADNDAVTAQAMGLRWVDKNVREGESYAYRVYVAQKTDEYSFDTAFVFADIKPADKVPAPMDLTFESGDGNITLKWKDNPLVKFSGYYVYRSEDGKNFIKMNEMPLVIATPKEAKEDAQPSFVDTLTVNYKNYSYKVYGVTPFGELSQSAEITAYSKDLTAPFPPILEKPKQFTADKISLSWKVEEETDDLKGFVVARSNHPLYNFEILTPTPLAKNVFSYTDKIPQENEIYYAVASVDTAGNMAFSLPQIVIPIDTMPPSIPKGISGTIDSNGVVTLKWNLGPEWNLLGYRILRANDPQHEFQQLTGEIYQDTVFVDTVNINTLTNYVYYRIAAVNMRYQHSELSPVISIKRPDKIPPVEAVFKNVFVTDTSVFIEWVPSTSADLAYQKLLRRKQGDSDWKMIDSLSANVSSYTDTKVEKTITYEYTIISVDSSGLKSPFAFPVFGRPYDTGRRESVAKLTAKYDDNTSSVILNWDYLNPPNEKYWFVIYRGTDNNKLMELKSVDGANKSYSDKEIVKGKKYFYAVSVMTSMGGVSDKVVTAVTIPEK</sequence>
<dbReference type="PATRIC" id="fig|945713.3.peg.3181"/>
<dbReference type="PANTHER" id="PTHR13817:SF166">
    <property type="entry name" value="NEURONAL IGCAM-RELATED"/>
    <property type="match status" value="1"/>
</dbReference>
<organism evidence="3 4">
    <name type="scientific">Ignavibacterium album (strain DSM 19864 / JCM 16511 / NBRC 101810 / Mat9-16)</name>
    <dbReference type="NCBI Taxonomy" id="945713"/>
    <lineage>
        <taxon>Bacteria</taxon>
        <taxon>Pseudomonadati</taxon>
        <taxon>Ignavibacteriota</taxon>
        <taxon>Ignavibacteria</taxon>
        <taxon>Ignavibacteriales</taxon>
        <taxon>Ignavibacteriaceae</taxon>
        <taxon>Ignavibacterium</taxon>
    </lineage>
</organism>
<dbReference type="InterPro" id="IPR036116">
    <property type="entry name" value="FN3_sf"/>
</dbReference>
<dbReference type="SMART" id="SM00060">
    <property type="entry name" value="FN3"/>
    <property type="match status" value="5"/>
</dbReference>
<gene>
    <name evidence="3" type="ordered locus">IALB_3157</name>
</gene>
<dbReference type="KEGG" id="ial:IALB_3157"/>
<dbReference type="PANTHER" id="PTHR13817">
    <property type="entry name" value="TITIN"/>
    <property type="match status" value="1"/>
</dbReference>
<name>I0APF3_IGNAJ</name>
<dbReference type="InterPro" id="IPR050964">
    <property type="entry name" value="Striated_Muscle_Regulatory"/>
</dbReference>
<evidence type="ECO:0000313" key="4">
    <source>
        <dbReference type="Proteomes" id="UP000007394"/>
    </source>
</evidence>
<dbReference type="STRING" id="945713.IALB_3157"/>
<dbReference type="PROSITE" id="PS50853">
    <property type="entry name" value="FN3"/>
    <property type="match status" value="1"/>
</dbReference>
<dbReference type="SUPFAM" id="SSF49265">
    <property type="entry name" value="Fibronectin type III"/>
    <property type="match status" value="3"/>
</dbReference>
<feature type="domain" description="Fibronectin type-III" evidence="2">
    <location>
        <begin position="515"/>
        <end position="609"/>
    </location>
</feature>
<dbReference type="HOGENOM" id="CLU_024316_0_0_10"/>
<accession>I0APF3</accession>